<organism evidence="1 2">
    <name type="scientific">Phialemonium thermophilum</name>
    <dbReference type="NCBI Taxonomy" id="223376"/>
    <lineage>
        <taxon>Eukaryota</taxon>
        <taxon>Fungi</taxon>
        <taxon>Dikarya</taxon>
        <taxon>Ascomycota</taxon>
        <taxon>Pezizomycotina</taxon>
        <taxon>Sordariomycetes</taxon>
        <taxon>Sordariomycetidae</taxon>
        <taxon>Cephalothecales</taxon>
        <taxon>Cephalothecaceae</taxon>
        <taxon>Phialemonium</taxon>
    </lineage>
</organism>
<dbReference type="SUPFAM" id="SSF52317">
    <property type="entry name" value="Class I glutamine amidotransferase-like"/>
    <property type="match status" value="1"/>
</dbReference>
<evidence type="ECO:0008006" key="3">
    <source>
        <dbReference type="Google" id="ProtNLM"/>
    </source>
</evidence>
<reference evidence="1 2" key="1">
    <citation type="journal article" date="2024" name="Commun. Biol.">
        <title>Comparative genomic analysis of thermophilic fungi reveals convergent evolutionary adaptations and gene losses.</title>
        <authorList>
            <person name="Steindorff A.S."/>
            <person name="Aguilar-Pontes M.V."/>
            <person name="Robinson A.J."/>
            <person name="Andreopoulos B."/>
            <person name="LaButti K."/>
            <person name="Kuo A."/>
            <person name="Mondo S."/>
            <person name="Riley R."/>
            <person name="Otillar R."/>
            <person name="Haridas S."/>
            <person name="Lipzen A."/>
            <person name="Grimwood J."/>
            <person name="Schmutz J."/>
            <person name="Clum A."/>
            <person name="Reid I.D."/>
            <person name="Moisan M.C."/>
            <person name="Butler G."/>
            <person name="Nguyen T.T.M."/>
            <person name="Dewar K."/>
            <person name="Conant G."/>
            <person name="Drula E."/>
            <person name="Henrissat B."/>
            <person name="Hansel C."/>
            <person name="Singer S."/>
            <person name="Hutchinson M.I."/>
            <person name="de Vries R.P."/>
            <person name="Natvig D.O."/>
            <person name="Powell A.J."/>
            <person name="Tsang A."/>
            <person name="Grigoriev I.V."/>
        </authorList>
    </citation>
    <scope>NUCLEOTIDE SEQUENCE [LARGE SCALE GENOMIC DNA]</scope>
    <source>
        <strain evidence="1 2">ATCC 24622</strain>
    </source>
</reference>
<evidence type="ECO:0000313" key="1">
    <source>
        <dbReference type="EMBL" id="KAL1876376.1"/>
    </source>
</evidence>
<protein>
    <recommendedName>
        <fullName evidence="3">DJ-1/PfpI domain-containing protein</fullName>
    </recommendedName>
</protein>
<dbReference type="Proteomes" id="UP001586593">
    <property type="component" value="Unassembled WGS sequence"/>
</dbReference>
<dbReference type="PANTHER" id="PTHR43068">
    <property type="entry name" value="SLR1854 PROTEIN"/>
    <property type="match status" value="1"/>
</dbReference>
<accession>A0ABR3XK96</accession>
<proteinExistence type="predicted"/>
<dbReference type="InterPro" id="IPR029062">
    <property type="entry name" value="Class_I_gatase-like"/>
</dbReference>
<dbReference type="Gene3D" id="3.40.50.880">
    <property type="match status" value="1"/>
</dbReference>
<sequence length="162" mass="17625">MLEGITQKLLGATQSVITLYSAMATSEEWQHPLSWSEPGFSLDSFNLVLFPGGHDKAVRQLLDSSDVQKLVVDYFPKTHKPSNKAVAAVCHGVVVLANSKRPDGKSVLYDCVTTTLPATFEDVAFWGTRAFLGDYYKTYGAGSEDVEQSVRVPSHLSPSLSA</sequence>
<keyword evidence="2" id="KW-1185">Reference proteome</keyword>
<dbReference type="InterPro" id="IPR032633">
    <property type="entry name" value="ThiJ-like"/>
</dbReference>
<name>A0ABR3XK96_9PEZI</name>
<dbReference type="EMBL" id="JAZHXJ010000079">
    <property type="protein sequence ID" value="KAL1876376.1"/>
    <property type="molecule type" value="Genomic_DNA"/>
</dbReference>
<comment type="caution">
    <text evidence="1">The sequence shown here is derived from an EMBL/GenBank/DDBJ whole genome shotgun (WGS) entry which is preliminary data.</text>
</comment>
<evidence type="ECO:0000313" key="2">
    <source>
        <dbReference type="Proteomes" id="UP001586593"/>
    </source>
</evidence>
<gene>
    <name evidence="1" type="ORF">VTK73DRAFT_9445</name>
</gene>
<dbReference type="Pfam" id="PF17124">
    <property type="entry name" value="ThiJ_like"/>
    <property type="match status" value="1"/>
</dbReference>
<dbReference type="PANTHER" id="PTHR43068:SF1">
    <property type="entry name" value="SLR1854 PROTEIN"/>
    <property type="match status" value="1"/>
</dbReference>